<reference evidence="1 2" key="1">
    <citation type="submission" date="2018-07" db="EMBL/GenBank/DDBJ databases">
        <title>Genome sequence of Rhodococcus rhodnii ATCC 35071 from Rhodnius prolixus.</title>
        <authorList>
            <person name="Patel V."/>
            <person name="Vogel K.J."/>
        </authorList>
    </citation>
    <scope>NUCLEOTIDE SEQUENCE [LARGE SCALE GENOMIC DNA]</scope>
    <source>
        <strain evidence="1 2">ATCC 35071</strain>
    </source>
</reference>
<gene>
    <name evidence="1" type="ORF">DW322_17060</name>
</gene>
<dbReference type="AlphaFoldDB" id="A0A6P2CGA8"/>
<accession>A0A6P2CGA8</accession>
<dbReference type="Proteomes" id="UP000471120">
    <property type="component" value="Unassembled WGS sequence"/>
</dbReference>
<evidence type="ECO:0000313" key="2">
    <source>
        <dbReference type="Proteomes" id="UP000471120"/>
    </source>
</evidence>
<evidence type="ECO:0000313" key="1">
    <source>
        <dbReference type="EMBL" id="TXG91595.1"/>
    </source>
</evidence>
<protein>
    <submittedName>
        <fullName evidence="1">Transcriptional regulator</fullName>
    </submittedName>
</protein>
<proteinExistence type="predicted"/>
<comment type="caution">
    <text evidence="1">The sequence shown here is derived from an EMBL/GenBank/DDBJ whole genome shotgun (WGS) entry which is preliminary data.</text>
</comment>
<name>A0A6P2CGA8_9NOCA</name>
<dbReference type="EMBL" id="QRCM01000001">
    <property type="protein sequence ID" value="TXG91595.1"/>
    <property type="molecule type" value="Genomic_DNA"/>
</dbReference>
<sequence length="37" mass="4259">MRAEISRLRRRLGGLVATRPYRFTDGVTAELRPRSVT</sequence>
<organism evidence="1 2">
    <name type="scientific">Rhodococcus rhodnii</name>
    <dbReference type="NCBI Taxonomy" id="38312"/>
    <lineage>
        <taxon>Bacteria</taxon>
        <taxon>Bacillati</taxon>
        <taxon>Actinomycetota</taxon>
        <taxon>Actinomycetes</taxon>
        <taxon>Mycobacteriales</taxon>
        <taxon>Nocardiaceae</taxon>
        <taxon>Rhodococcus</taxon>
    </lineage>
</organism>